<dbReference type="EMBL" id="DQ491002">
    <property type="protein sequence ID" value="ABT15010.1"/>
    <property type="molecule type" value="Genomic_DNA"/>
</dbReference>
<dbReference type="InterPro" id="IPR036249">
    <property type="entry name" value="Thioredoxin-like_sf"/>
</dbReference>
<dbReference type="Pfam" id="PF00085">
    <property type="entry name" value="Thioredoxin"/>
    <property type="match status" value="1"/>
</dbReference>
<dbReference type="PANTHER" id="PTHR45815">
    <property type="entry name" value="PROTEIN DISULFIDE-ISOMERASE A6"/>
    <property type="match status" value="1"/>
</dbReference>
<dbReference type="RefSeq" id="YP_001497807.1">
    <property type="nucleotide sequence ID" value="NC_009898.1"/>
</dbReference>
<keyword evidence="3" id="KW-1185">Reference proteome</keyword>
<dbReference type="Gene3D" id="3.40.30.10">
    <property type="entry name" value="Glutaredoxin"/>
    <property type="match status" value="1"/>
</dbReference>
<protein>
    <submittedName>
        <fullName evidence="2">Uncharacterized protein B611L</fullName>
    </submittedName>
</protein>
<dbReference type="GO" id="GO:0034976">
    <property type="term" value="P:response to endoplasmic reticulum stress"/>
    <property type="evidence" value="ECO:0007669"/>
    <property type="project" value="TreeGrafter"/>
</dbReference>
<gene>
    <name evidence="2" type="primary">B611L</name>
    <name evidence="2" type="ORF">NY2A_B611L</name>
</gene>
<evidence type="ECO:0000259" key="1">
    <source>
        <dbReference type="PROSITE" id="PS51352"/>
    </source>
</evidence>
<evidence type="ECO:0000313" key="2">
    <source>
        <dbReference type="EMBL" id="ABT15010.1"/>
    </source>
</evidence>
<dbReference type="CDD" id="cd02961">
    <property type="entry name" value="PDI_a_family"/>
    <property type="match status" value="1"/>
</dbReference>
<dbReference type="GeneID" id="5659216"/>
<dbReference type="PANTHER" id="PTHR45815:SF3">
    <property type="entry name" value="PROTEIN DISULFIDE-ISOMERASE A6"/>
    <property type="match status" value="1"/>
</dbReference>
<name>A7IXD6_PBCVN</name>
<dbReference type="KEGG" id="vg:5659216"/>
<organism evidence="2 3">
    <name type="scientific">Paramecium bursaria Chlorella virus NY2A</name>
    <name type="common">PBCV-NY2A</name>
    <dbReference type="NCBI Taxonomy" id="46021"/>
    <lineage>
        <taxon>Viruses</taxon>
        <taxon>Varidnaviria</taxon>
        <taxon>Bamfordvirae</taxon>
        <taxon>Nucleocytoviricota</taxon>
        <taxon>Megaviricetes</taxon>
        <taxon>Algavirales</taxon>
        <taxon>Phycodnaviridae</taxon>
        <taxon>Chlorovirus</taxon>
        <taxon>Chlorovirus americanus</taxon>
    </lineage>
</organism>
<dbReference type="Proteomes" id="UP000202419">
    <property type="component" value="Segment"/>
</dbReference>
<dbReference type="SUPFAM" id="SSF52833">
    <property type="entry name" value="Thioredoxin-like"/>
    <property type="match status" value="1"/>
</dbReference>
<dbReference type="OrthoDB" id="17607at10239"/>
<proteinExistence type="predicted"/>
<feature type="domain" description="Thioredoxin" evidence="1">
    <location>
        <begin position="1"/>
        <end position="106"/>
    </location>
</feature>
<dbReference type="PROSITE" id="PS51352">
    <property type="entry name" value="THIOREDOXIN_2"/>
    <property type="match status" value="1"/>
</dbReference>
<sequence length="106" mass="12540">MAREHESFRGFVPFRRDIQLPSVLFCKWNQCGHCHELAPQMKRVQTMLKNEMPVYVVDAEKNNKIIKALKVNGFPEIIVVDTNRRVHKFKGSREPSKIVQFIRQFK</sequence>
<dbReference type="GO" id="GO:0015035">
    <property type="term" value="F:protein-disulfide reductase activity"/>
    <property type="evidence" value="ECO:0007669"/>
    <property type="project" value="TreeGrafter"/>
</dbReference>
<accession>A7IXD6</accession>
<evidence type="ECO:0000313" key="3">
    <source>
        <dbReference type="Proteomes" id="UP000202419"/>
    </source>
</evidence>
<organismHost>
    <name type="scientific">Chlorella</name>
    <dbReference type="NCBI Taxonomy" id="3071"/>
</organismHost>
<reference evidence="2 3" key="1">
    <citation type="journal article" date="2007" name="Virology">
        <title>Sequence and annotation of the 369-kb NY-2A and the 345-kb AR158 viruses that infect Chlorella NC64A.</title>
        <authorList>
            <person name="Fitzgerald L.A."/>
            <person name="Graves M.V."/>
            <person name="Li X."/>
            <person name="Feldblyum T."/>
            <person name="Nierman W.C."/>
            <person name="Van Etten J.L."/>
        </authorList>
    </citation>
    <scope>NUCLEOTIDE SEQUENCE [LARGE SCALE GENOMIC DNA]</scope>
    <source>
        <strain evidence="2 3">NY-2A</strain>
    </source>
</reference>
<dbReference type="InterPro" id="IPR013766">
    <property type="entry name" value="Thioredoxin_domain"/>
</dbReference>